<protein>
    <recommendedName>
        <fullName evidence="4">Ser-Thr-rich glycosyl-phosphatidyl-inositol-anchored membrane family-domain-containing protein</fullName>
    </recommendedName>
</protein>
<reference evidence="2 3" key="1">
    <citation type="submission" date="2019-01" db="EMBL/GenBank/DDBJ databases">
        <title>Draft genome sequences of three monokaryotic isolates of the white-rot basidiomycete fungus Dichomitus squalens.</title>
        <authorList>
            <consortium name="DOE Joint Genome Institute"/>
            <person name="Lopez S.C."/>
            <person name="Andreopoulos B."/>
            <person name="Pangilinan J."/>
            <person name="Lipzen A."/>
            <person name="Riley R."/>
            <person name="Ahrendt S."/>
            <person name="Ng V."/>
            <person name="Barry K."/>
            <person name="Daum C."/>
            <person name="Grigoriev I.V."/>
            <person name="Hilden K.S."/>
            <person name="Makela M.R."/>
            <person name="de Vries R.P."/>
        </authorList>
    </citation>
    <scope>NUCLEOTIDE SEQUENCE [LARGE SCALE GENOMIC DNA]</scope>
    <source>
        <strain evidence="2 3">CBS 464.89</strain>
    </source>
</reference>
<dbReference type="AlphaFoldDB" id="A0A4Q9PHE9"/>
<evidence type="ECO:0000313" key="2">
    <source>
        <dbReference type="EMBL" id="TBU52286.1"/>
    </source>
</evidence>
<name>A0A4Q9PHE9_9APHY</name>
<gene>
    <name evidence="2" type="ORF">BD310DRAFT_940579</name>
</gene>
<organism evidence="2 3">
    <name type="scientific">Dichomitus squalens</name>
    <dbReference type="NCBI Taxonomy" id="114155"/>
    <lineage>
        <taxon>Eukaryota</taxon>
        <taxon>Fungi</taxon>
        <taxon>Dikarya</taxon>
        <taxon>Basidiomycota</taxon>
        <taxon>Agaricomycotina</taxon>
        <taxon>Agaricomycetes</taxon>
        <taxon>Polyporales</taxon>
        <taxon>Polyporaceae</taxon>
        <taxon>Dichomitus</taxon>
    </lineage>
</organism>
<keyword evidence="1" id="KW-0732">Signal</keyword>
<sequence>MMRFSLFALAAAVFAGAANAQLISPSPSSGIGLNPLVQYTRPGRSSFDTSFINVTLHNATFSAPLTPTPQFSSNDTETAEGRVNVSINVFKEGNYKFTVVETDPRTKSILSTTSYLVTLDYDI</sequence>
<feature type="signal peptide" evidence="1">
    <location>
        <begin position="1"/>
        <end position="20"/>
    </location>
</feature>
<keyword evidence="3" id="KW-1185">Reference proteome</keyword>
<dbReference type="EMBL" id="ML145258">
    <property type="protein sequence ID" value="TBU52286.1"/>
    <property type="molecule type" value="Genomic_DNA"/>
</dbReference>
<feature type="chain" id="PRO_5020920541" description="Ser-Thr-rich glycosyl-phosphatidyl-inositol-anchored membrane family-domain-containing protein" evidence="1">
    <location>
        <begin position="21"/>
        <end position="123"/>
    </location>
</feature>
<evidence type="ECO:0008006" key="4">
    <source>
        <dbReference type="Google" id="ProtNLM"/>
    </source>
</evidence>
<evidence type="ECO:0000256" key="1">
    <source>
        <dbReference type="SAM" id="SignalP"/>
    </source>
</evidence>
<dbReference type="Proteomes" id="UP000292082">
    <property type="component" value="Unassembled WGS sequence"/>
</dbReference>
<accession>A0A4Q9PHE9</accession>
<evidence type="ECO:0000313" key="3">
    <source>
        <dbReference type="Proteomes" id="UP000292082"/>
    </source>
</evidence>
<proteinExistence type="predicted"/>